<organism evidence="2 3">
    <name type="scientific">Candidatus Accumulibacter adjunctus</name>
    <dbReference type="NCBI Taxonomy" id="1454001"/>
    <lineage>
        <taxon>Bacteria</taxon>
        <taxon>Pseudomonadati</taxon>
        <taxon>Pseudomonadota</taxon>
        <taxon>Betaproteobacteria</taxon>
        <taxon>Candidatus Accumulibacter</taxon>
    </lineage>
</organism>
<sequence>MNVFTEVYNKSIELLRSPSLHEDWKTIEANLKALLQPEGPEMDRAKVLEDLRDKLRKAADKSGGVREKAKATELVRIARTDKEGFQARAALLKQFKHFYMVAKKGSQSVWVVDQPKSYGKWNYDLFDGQTPAQVTDLLAKSAEVFGAGNRQMMSDSLQQARKWSADTETRLADPNTATLASVRRWFHTEAATERDVKATCQTLLDGFKKITAATNSGRVIFSDRPHYRASGDYNNTYASVNALDRMPVIYIYPLFLNTGKRNKLTGRIPTMWLCALTVVHELSHKVVNTEDVRYDSDGLKPSDLFPADKAIKNADSWAYFCADLLGYVPKAAIEDALQ</sequence>
<dbReference type="EMBL" id="JFAX01000001">
    <property type="protein sequence ID" value="EXI69850.1"/>
    <property type="molecule type" value="Genomic_DNA"/>
</dbReference>
<evidence type="ECO:0000313" key="3">
    <source>
        <dbReference type="Proteomes" id="UP000020218"/>
    </source>
</evidence>
<evidence type="ECO:0000259" key="1">
    <source>
        <dbReference type="Pfam" id="PF14521"/>
    </source>
</evidence>
<dbReference type="SUPFAM" id="SSF55486">
    <property type="entry name" value="Metalloproteases ('zincins'), catalytic domain"/>
    <property type="match status" value="1"/>
</dbReference>
<dbReference type="PATRIC" id="fig|1454001.3.peg.193"/>
<dbReference type="GO" id="GO:0004222">
    <property type="term" value="F:metalloendopeptidase activity"/>
    <property type="evidence" value="ECO:0007669"/>
    <property type="project" value="InterPro"/>
</dbReference>
<dbReference type="STRING" id="1454001.AW08_00343"/>
<dbReference type="Proteomes" id="UP000020218">
    <property type="component" value="Unassembled WGS sequence"/>
</dbReference>
<dbReference type="Gene3D" id="3.40.390.10">
    <property type="entry name" value="Collagenase (Catalytic Domain)"/>
    <property type="match status" value="1"/>
</dbReference>
<dbReference type="InterPro" id="IPR029463">
    <property type="entry name" value="Lys_MEP"/>
</dbReference>
<comment type="caution">
    <text evidence="2">The sequence shown here is derived from an EMBL/GenBank/DDBJ whole genome shotgun (WGS) entry which is preliminary data.</text>
</comment>
<feature type="domain" description="Lysine-specific metallo-endopeptidase" evidence="1">
    <location>
        <begin position="175"/>
        <end position="321"/>
    </location>
</feature>
<protein>
    <recommendedName>
        <fullName evidence="1">Lysine-specific metallo-endopeptidase domain-containing protein</fullName>
    </recommendedName>
</protein>
<keyword evidence="3" id="KW-1185">Reference proteome</keyword>
<dbReference type="Pfam" id="PF14521">
    <property type="entry name" value="Aspzincin_M35"/>
    <property type="match status" value="1"/>
</dbReference>
<dbReference type="InterPro" id="IPR024079">
    <property type="entry name" value="MetalloPept_cat_dom_sf"/>
</dbReference>
<accession>A0A011NYZ7</accession>
<proteinExistence type="predicted"/>
<name>A0A011NYZ7_9PROT</name>
<dbReference type="AlphaFoldDB" id="A0A011NYZ7"/>
<evidence type="ECO:0000313" key="2">
    <source>
        <dbReference type="EMBL" id="EXI69850.1"/>
    </source>
</evidence>
<gene>
    <name evidence="2" type="ORF">AW08_00343</name>
</gene>
<reference evidence="2" key="1">
    <citation type="submission" date="2014-02" db="EMBL/GenBank/DDBJ databases">
        <title>Expanding our view of genomic diversity in Candidatus Accumulibacter clades.</title>
        <authorList>
            <person name="Skennerton C.T."/>
            <person name="Barr J.J."/>
            <person name="Slater F.R."/>
            <person name="Bond P.L."/>
            <person name="Tyson G.W."/>
        </authorList>
    </citation>
    <scope>NUCLEOTIDE SEQUENCE [LARGE SCALE GENOMIC DNA]</scope>
</reference>